<reference evidence="3" key="1">
    <citation type="submission" date="2022-06" db="EMBL/GenBank/DDBJ databases">
        <title>PHB producers.</title>
        <authorList>
            <person name="Besaury L."/>
        </authorList>
    </citation>
    <scope>NUCLEOTIDE SEQUENCE</scope>
    <source>
        <strain evidence="3 4">SEWS6</strain>
    </source>
</reference>
<name>A0AAP5ENS7_9BURK</name>
<proteinExistence type="predicted"/>
<dbReference type="EMBL" id="JAPKHW010000011">
    <property type="protein sequence ID" value="MCX4146900.1"/>
    <property type="molecule type" value="Genomic_DNA"/>
</dbReference>
<gene>
    <name evidence="3" type="ORF">NIE36_16170</name>
    <name evidence="2" type="ORF">OSB80_16210</name>
</gene>
<evidence type="ECO:0000256" key="1">
    <source>
        <dbReference type="SAM" id="Phobius"/>
    </source>
</evidence>
<keyword evidence="1" id="KW-1133">Transmembrane helix</keyword>
<keyword evidence="1" id="KW-0472">Membrane</keyword>
<feature type="transmembrane region" description="Helical" evidence="1">
    <location>
        <begin position="179"/>
        <end position="198"/>
    </location>
</feature>
<dbReference type="Proteomes" id="UP001209412">
    <property type="component" value="Unassembled WGS sequence"/>
</dbReference>
<feature type="transmembrane region" description="Helical" evidence="1">
    <location>
        <begin position="82"/>
        <end position="100"/>
    </location>
</feature>
<evidence type="ECO:0000313" key="4">
    <source>
        <dbReference type="Proteomes" id="UP001209412"/>
    </source>
</evidence>
<dbReference type="AlphaFoldDB" id="A0AAP5ENS7"/>
<dbReference type="EMBL" id="JAMXWF010000011">
    <property type="protein sequence ID" value="MDQ6408726.1"/>
    <property type="molecule type" value="Genomic_DNA"/>
</dbReference>
<sequence length="244" mass="26739">MINVLPLALAIYWLLEYVVRRASYPGKMEPAGFRPEWIPGGEWAIIVSPGFWLSRCLANRTRPLPKPQSTSARRILITKSNLLNLVVSALIASISLLAMLSTRGALAWSLIADLAALRYISRTTEIAYAFGRDVLTPTENKSGLDKHARLGLALRSYCELFLLAIPVYLLCFPKYATPLKALTLSLCVGTLTNVGYGLPEDHGFRSLLIFPQVIATLSLVLLSLASYISRPEPESAPEAEAGPK</sequence>
<keyword evidence="1" id="KW-0812">Transmembrane</keyword>
<dbReference type="Proteomes" id="UP001242288">
    <property type="component" value="Unassembled WGS sequence"/>
</dbReference>
<protein>
    <submittedName>
        <fullName evidence="3">Uncharacterized protein</fullName>
    </submittedName>
</protein>
<keyword evidence="4" id="KW-1185">Reference proteome</keyword>
<feature type="transmembrane region" description="Helical" evidence="1">
    <location>
        <begin position="204"/>
        <end position="225"/>
    </location>
</feature>
<organism evidence="3 5">
    <name type="scientific">Paraburkholderia madseniana</name>
    <dbReference type="NCBI Taxonomy" id="2599607"/>
    <lineage>
        <taxon>Bacteria</taxon>
        <taxon>Pseudomonadati</taxon>
        <taxon>Pseudomonadota</taxon>
        <taxon>Betaproteobacteria</taxon>
        <taxon>Burkholderiales</taxon>
        <taxon>Burkholderiaceae</taxon>
        <taxon>Paraburkholderia</taxon>
    </lineage>
</organism>
<evidence type="ECO:0000313" key="3">
    <source>
        <dbReference type="EMBL" id="MDQ6408726.1"/>
    </source>
</evidence>
<feature type="transmembrane region" description="Helical" evidence="1">
    <location>
        <begin position="152"/>
        <end position="172"/>
    </location>
</feature>
<accession>A0AAP5ENS7</accession>
<evidence type="ECO:0000313" key="2">
    <source>
        <dbReference type="EMBL" id="MCX4146900.1"/>
    </source>
</evidence>
<comment type="caution">
    <text evidence="3">The sequence shown here is derived from an EMBL/GenBank/DDBJ whole genome shotgun (WGS) entry which is preliminary data.</text>
</comment>
<evidence type="ECO:0000313" key="5">
    <source>
        <dbReference type="Proteomes" id="UP001242288"/>
    </source>
</evidence>
<dbReference type="RefSeq" id="WP_266258454.1">
    <property type="nucleotide sequence ID" value="NZ_JAMXWF010000011.1"/>
</dbReference>